<accession>A0A0D2MC70</accession>
<sequence length="144" mass="15369">MAMLGLLDASPQPQAAQPSTSAQPQASTSTQPRTSTSAQPQASTSTAAPIATIFTDIESMLQNGYQGPARTKFFSPKDSAQGAQVSHEKTNTKPLVKITDKFVLLLELDGQSPFRQTFAEQITVLESRIDVKTAFDGADALELL</sequence>
<proteinExistence type="predicted"/>
<dbReference type="AlphaFoldDB" id="A0A0D2MC70"/>
<reference evidence="3" key="1">
    <citation type="submission" date="2014-04" db="EMBL/GenBank/DDBJ databases">
        <title>Evolutionary Origins and Diversification of the Mycorrhizal Mutualists.</title>
        <authorList>
            <consortium name="DOE Joint Genome Institute"/>
            <consortium name="Mycorrhizal Genomics Consortium"/>
            <person name="Kohler A."/>
            <person name="Kuo A."/>
            <person name="Nagy L.G."/>
            <person name="Floudas D."/>
            <person name="Copeland A."/>
            <person name="Barry K.W."/>
            <person name="Cichocki N."/>
            <person name="Veneault-Fourrey C."/>
            <person name="LaButti K."/>
            <person name="Lindquist E.A."/>
            <person name="Lipzen A."/>
            <person name="Lundell T."/>
            <person name="Morin E."/>
            <person name="Murat C."/>
            <person name="Riley R."/>
            <person name="Ohm R."/>
            <person name="Sun H."/>
            <person name="Tunlid A."/>
            <person name="Henrissat B."/>
            <person name="Grigoriev I.V."/>
            <person name="Hibbett D.S."/>
            <person name="Martin F."/>
        </authorList>
    </citation>
    <scope>NUCLEOTIDE SEQUENCE [LARGE SCALE GENOMIC DNA]</scope>
    <source>
        <strain evidence="3">FD-334 SS-4</strain>
    </source>
</reference>
<feature type="region of interest" description="Disordered" evidence="1">
    <location>
        <begin position="1"/>
        <end position="49"/>
    </location>
</feature>
<organism evidence="2 3">
    <name type="scientific">Hypholoma sublateritium (strain FD-334 SS-4)</name>
    <dbReference type="NCBI Taxonomy" id="945553"/>
    <lineage>
        <taxon>Eukaryota</taxon>
        <taxon>Fungi</taxon>
        <taxon>Dikarya</taxon>
        <taxon>Basidiomycota</taxon>
        <taxon>Agaricomycotina</taxon>
        <taxon>Agaricomycetes</taxon>
        <taxon>Agaricomycetidae</taxon>
        <taxon>Agaricales</taxon>
        <taxon>Agaricineae</taxon>
        <taxon>Strophariaceae</taxon>
        <taxon>Hypholoma</taxon>
    </lineage>
</organism>
<dbReference type="EMBL" id="KN817561">
    <property type="protein sequence ID" value="KJA21028.1"/>
    <property type="molecule type" value="Genomic_DNA"/>
</dbReference>
<evidence type="ECO:0000256" key="1">
    <source>
        <dbReference type="SAM" id="MobiDB-lite"/>
    </source>
</evidence>
<name>A0A0D2MC70_HYPSF</name>
<gene>
    <name evidence="2" type="ORF">HYPSUDRAFT_42411</name>
</gene>
<keyword evidence="3" id="KW-1185">Reference proteome</keyword>
<evidence type="ECO:0000313" key="2">
    <source>
        <dbReference type="EMBL" id="KJA21028.1"/>
    </source>
</evidence>
<protein>
    <submittedName>
        <fullName evidence="2">Uncharacterized protein</fullName>
    </submittedName>
</protein>
<feature type="region of interest" description="Disordered" evidence="1">
    <location>
        <begin position="68"/>
        <end position="90"/>
    </location>
</feature>
<feature type="compositionally biased region" description="Low complexity" evidence="1">
    <location>
        <begin position="9"/>
        <end position="49"/>
    </location>
</feature>
<feature type="non-terminal residue" evidence="2">
    <location>
        <position position="144"/>
    </location>
</feature>
<evidence type="ECO:0000313" key="3">
    <source>
        <dbReference type="Proteomes" id="UP000054270"/>
    </source>
</evidence>
<dbReference type="Proteomes" id="UP000054270">
    <property type="component" value="Unassembled WGS sequence"/>
</dbReference>